<dbReference type="AlphaFoldDB" id="A0A2N9P8M7"/>
<proteinExistence type="predicted"/>
<dbReference type="Proteomes" id="UP000238180">
    <property type="component" value="Unassembled WGS sequence"/>
</dbReference>
<protein>
    <submittedName>
        <fullName evidence="1">Uncharacterized protein</fullName>
    </submittedName>
</protein>
<reference evidence="1 2" key="1">
    <citation type="submission" date="2018-02" db="EMBL/GenBank/DDBJ databases">
        <authorList>
            <person name="Cohen D.B."/>
            <person name="Kent A.D."/>
        </authorList>
    </citation>
    <scope>NUCLEOTIDE SEQUENCE [LARGE SCALE GENOMIC DNA]</scope>
    <source>
        <strain evidence="1">CIP109753</strain>
    </source>
</reference>
<evidence type="ECO:0000313" key="2">
    <source>
        <dbReference type="Proteomes" id="UP000238180"/>
    </source>
</evidence>
<name>A0A2N9P8M7_9FLAO</name>
<sequence>MGGFFVILRAEFIFLKKENFYIGNHNIKIIFAI</sequence>
<gene>
    <name evidence="1" type="ORF">FLACOL_00674</name>
</gene>
<accession>A0A2N9P8M7</accession>
<evidence type="ECO:0000313" key="1">
    <source>
        <dbReference type="EMBL" id="SPE76687.1"/>
    </source>
</evidence>
<dbReference type="EMBL" id="OLKH01000066">
    <property type="protein sequence ID" value="SPE76687.1"/>
    <property type="molecule type" value="Genomic_DNA"/>
</dbReference>
<organism evidence="1 2">
    <name type="scientific">Flavobacterium columnare</name>
    <dbReference type="NCBI Taxonomy" id="996"/>
    <lineage>
        <taxon>Bacteria</taxon>
        <taxon>Pseudomonadati</taxon>
        <taxon>Bacteroidota</taxon>
        <taxon>Flavobacteriia</taxon>
        <taxon>Flavobacteriales</taxon>
        <taxon>Flavobacteriaceae</taxon>
        <taxon>Flavobacterium</taxon>
    </lineage>
</organism>